<feature type="region of interest" description="Disordered" evidence="1">
    <location>
        <begin position="46"/>
        <end position="101"/>
    </location>
</feature>
<keyword evidence="3" id="KW-1185">Reference proteome</keyword>
<organism evidence="2 3">
    <name type="scientific">Abeliophyllum distichum</name>
    <dbReference type="NCBI Taxonomy" id="126358"/>
    <lineage>
        <taxon>Eukaryota</taxon>
        <taxon>Viridiplantae</taxon>
        <taxon>Streptophyta</taxon>
        <taxon>Embryophyta</taxon>
        <taxon>Tracheophyta</taxon>
        <taxon>Spermatophyta</taxon>
        <taxon>Magnoliopsida</taxon>
        <taxon>eudicotyledons</taxon>
        <taxon>Gunneridae</taxon>
        <taxon>Pentapetalae</taxon>
        <taxon>asterids</taxon>
        <taxon>lamiids</taxon>
        <taxon>Lamiales</taxon>
        <taxon>Oleaceae</taxon>
        <taxon>Forsythieae</taxon>
        <taxon>Abeliophyllum</taxon>
    </lineage>
</organism>
<evidence type="ECO:0000313" key="2">
    <source>
        <dbReference type="EMBL" id="KAL2499018.1"/>
    </source>
</evidence>
<sequence>MRTKRNRSTPVHQHFDEIITSRLHPEAQMHVWAFQEHQPKFSLLNFTTSFPPPPGTPGHHLASASAPNSKTQTPSSLLFLNQSKTAQQNRSKPPLNTSSLL</sequence>
<accession>A0ABD1SF64</accession>
<name>A0ABD1SF64_9LAMI</name>
<feature type="compositionally biased region" description="Polar residues" evidence="1">
    <location>
        <begin position="65"/>
        <end position="101"/>
    </location>
</feature>
<dbReference type="AlphaFoldDB" id="A0ABD1SF64"/>
<comment type="caution">
    <text evidence="2">The sequence shown here is derived from an EMBL/GenBank/DDBJ whole genome shotgun (WGS) entry which is preliminary data.</text>
</comment>
<evidence type="ECO:0000256" key="1">
    <source>
        <dbReference type="SAM" id="MobiDB-lite"/>
    </source>
</evidence>
<evidence type="ECO:0000313" key="3">
    <source>
        <dbReference type="Proteomes" id="UP001604336"/>
    </source>
</evidence>
<protein>
    <submittedName>
        <fullName evidence="2">Uncharacterized protein</fullName>
    </submittedName>
</protein>
<dbReference type="EMBL" id="JBFOLK010000007">
    <property type="protein sequence ID" value="KAL2499018.1"/>
    <property type="molecule type" value="Genomic_DNA"/>
</dbReference>
<dbReference type="Proteomes" id="UP001604336">
    <property type="component" value="Unassembled WGS sequence"/>
</dbReference>
<gene>
    <name evidence="2" type="ORF">Adt_24568</name>
</gene>
<proteinExistence type="predicted"/>
<reference evidence="3" key="1">
    <citation type="submission" date="2024-07" db="EMBL/GenBank/DDBJ databases">
        <title>Two chromosome-level genome assemblies of Korean endemic species Abeliophyllum distichum and Forsythia ovata (Oleaceae).</title>
        <authorList>
            <person name="Jang H."/>
        </authorList>
    </citation>
    <scope>NUCLEOTIDE SEQUENCE [LARGE SCALE GENOMIC DNA]</scope>
</reference>